<dbReference type="EMBL" id="AP018227">
    <property type="protein sequence ID" value="BAY86190.1"/>
    <property type="molecule type" value="Genomic_DNA"/>
</dbReference>
<gene>
    <name evidence="2" type="ORF">NIES267_56960</name>
</gene>
<evidence type="ECO:0000313" key="2">
    <source>
        <dbReference type="EMBL" id="BAY86190.1"/>
    </source>
</evidence>
<protein>
    <submittedName>
        <fullName evidence="2">Aldehyde dehydrogenase, conserved site</fullName>
    </submittedName>
</protein>
<dbReference type="Proteomes" id="UP000218418">
    <property type="component" value="Chromosome"/>
</dbReference>
<organism evidence="2 3">
    <name type="scientific">Calothrix parasitica NIES-267</name>
    <dbReference type="NCBI Taxonomy" id="1973488"/>
    <lineage>
        <taxon>Bacteria</taxon>
        <taxon>Bacillati</taxon>
        <taxon>Cyanobacteriota</taxon>
        <taxon>Cyanophyceae</taxon>
        <taxon>Nostocales</taxon>
        <taxon>Calotrichaceae</taxon>
        <taxon>Calothrix</taxon>
    </lineage>
</organism>
<proteinExistence type="predicted"/>
<sequence>MAEITKEKIETTWGIHPARRIVFNELYQGLLANVQAKNIVRIIDGDLEIFNYTTHAQYNANWNLFTLIARGLVIDVKKQAVIATPFPKFFNFGEAKVWGADEVSGEILVYQKYDGSLGIVFWDGYKWRVVTRGSFDSDAAIWGQNWLDKNINPNLLEIGNTYLFEIIYSGNRVVVPYDFQGMVLLSAYDINGCEYSRSQVEIVGEKLGVKVTEVEEFESVNKLLEAAQVIDSNSEGWVIRFANGHRLKIKGAEYCRLHRLTSQVTPLAIWEIMKQGDNLEVIRQELPEEHLQEFNQICSIFETKLECLIKDVVEIYHRKQHLSNKEIGLALNKGKWLDGTPVSIIEKKFLFAVRKQNFLNNVREPGHSCRKMAFEIFRPTGNLLDRENRSHSFAPNSKFKSP</sequence>
<feature type="domain" description="T4 RNA ligase 1-like N-terminal" evidence="1">
    <location>
        <begin position="69"/>
        <end position="253"/>
    </location>
</feature>
<evidence type="ECO:0000313" key="3">
    <source>
        <dbReference type="Proteomes" id="UP000218418"/>
    </source>
</evidence>
<dbReference type="OrthoDB" id="1310645at2"/>
<evidence type="ECO:0000259" key="1">
    <source>
        <dbReference type="Pfam" id="PF09511"/>
    </source>
</evidence>
<keyword evidence="3" id="KW-1185">Reference proteome</keyword>
<dbReference type="Pfam" id="PF09511">
    <property type="entry name" value="RNA_lig_T4_1"/>
    <property type="match status" value="1"/>
</dbReference>
<dbReference type="AlphaFoldDB" id="A0A1Z4LYA5"/>
<accession>A0A1Z4LYA5</accession>
<dbReference type="InterPro" id="IPR019039">
    <property type="entry name" value="T4-Rnl1-like_N"/>
</dbReference>
<name>A0A1Z4LYA5_9CYAN</name>
<reference evidence="2 3" key="1">
    <citation type="submission" date="2017-06" db="EMBL/GenBank/DDBJ databases">
        <title>Genome sequencing of cyanobaciteial culture collection at National Institute for Environmental Studies (NIES).</title>
        <authorList>
            <person name="Hirose Y."/>
            <person name="Shimura Y."/>
            <person name="Fujisawa T."/>
            <person name="Nakamura Y."/>
            <person name="Kawachi M."/>
        </authorList>
    </citation>
    <scope>NUCLEOTIDE SEQUENCE [LARGE SCALE GENOMIC DNA]</scope>
    <source>
        <strain evidence="2 3">NIES-267</strain>
    </source>
</reference>